<evidence type="ECO:0000313" key="2">
    <source>
        <dbReference type="Proteomes" id="UP000290649"/>
    </source>
</evidence>
<keyword evidence="2" id="KW-1185">Reference proteome</keyword>
<gene>
    <name evidence="1" type="ORF">DS745_10265</name>
</gene>
<dbReference type="AlphaFoldDB" id="A0A4Q0VU69"/>
<dbReference type="RefSeq" id="WP_129078148.1">
    <property type="nucleotide sequence ID" value="NZ_QOUX01000032.1"/>
</dbReference>
<organism evidence="1 2">
    <name type="scientific">Anaerobacillus alkaliphilus</name>
    <dbReference type="NCBI Taxonomy" id="1548597"/>
    <lineage>
        <taxon>Bacteria</taxon>
        <taxon>Bacillati</taxon>
        <taxon>Bacillota</taxon>
        <taxon>Bacilli</taxon>
        <taxon>Bacillales</taxon>
        <taxon>Bacillaceae</taxon>
        <taxon>Anaerobacillus</taxon>
    </lineage>
</organism>
<protein>
    <submittedName>
        <fullName evidence="1">Uncharacterized protein</fullName>
    </submittedName>
</protein>
<reference evidence="1 2" key="1">
    <citation type="journal article" date="2019" name="Int. J. Syst. Evol. Microbiol.">
        <title>Anaerobacillus alkaliphilus sp. nov., a novel alkaliphilic and moderately halophilic bacterium.</title>
        <authorList>
            <person name="Borsodi A.K."/>
            <person name="Aszalos J.M."/>
            <person name="Bihari P."/>
            <person name="Nagy I."/>
            <person name="Schumann P."/>
            <person name="Sproer C."/>
            <person name="Kovacs A.L."/>
            <person name="Boka K."/>
            <person name="Dobosy P."/>
            <person name="Ovari M."/>
            <person name="Szili-Kovacs T."/>
            <person name="Toth E."/>
        </authorList>
    </citation>
    <scope>NUCLEOTIDE SEQUENCE [LARGE SCALE GENOMIC DNA]</scope>
    <source>
        <strain evidence="1 2">B16-10</strain>
    </source>
</reference>
<proteinExistence type="predicted"/>
<dbReference type="EMBL" id="QOUX01000032">
    <property type="protein sequence ID" value="RXJ01849.1"/>
    <property type="molecule type" value="Genomic_DNA"/>
</dbReference>
<comment type="caution">
    <text evidence="1">The sequence shown here is derived from an EMBL/GenBank/DDBJ whole genome shotgun (WGS) entry which is preliminary data.</text>
</comment>
<dbReference type="Proteomes" id="UP000290649">
    <property type="component" value="Unassembled WGS sequence"/>
</dbReference>
<sequence length="209" mass="24759">MKKIVVWIVVILLLCITTVLGKEIVYEDELKENYYELIVLVGELFKDHAQEDDYYYNRSYSKQEDMAELLGENVTDAGFSLLVDALFDELDELYVYKSRYQDYISDTRDFSKNQKATNYYDTVRNTILNPALGLIPFDNLEITREKNRVKVEGQEIKVEFYDARDYLVEHHQYARFGYPPNDEISFSLIFIYNDGKYLLDHFDIRSHGM</sequence>
<dbReference type="OrthoDB" id="2874588at2"/>
<accession>A0A4Q0VU69</accession>
<evidence type="ECO:0000313" key="1">
    <source>
        <dbReference type="EMBL" id="RXJ01849.1"/>
    </source>
</evidence>
<name>A0A4Q0VU69_9BACI</name>